<dbReference type="EMBL" id="VFPS01000001">
    <property type="protein sequence ID" value="TQN00340.1"/>
    <property type="molecule type" value="Genomic_DNA"/>
</dbReference>
<reference evidence="2 3" key="1">
    <citation type="submission" date="2019-06" db="EMBL/GenBank/DDBJ databases">
        <title>Sequencing the genomes of 1000 actinobacteria strains.</title>
        <authorList>
            <person name="Klenk H.-P."/>
        </authorList>
    </citation>
    <scope>NUCLEOTIDE SEQUENCE [LARGE SCALE GENOMIC DNA]</scope>
    <source>
        <strain evidence="2 3">DSM 20427</strain>
    </source>
</reference>
<feature type="transmembrane region" description="Helical" evidence="1">
    <location>
        <begin position="24"/>
        <end position="45"/>
    </location>
</feature>
<dbReference type="AlphaFoldDB" id="A0A4Y3UK79"/>
<comment type="caution">
    <text evidence="2">The sequence shown here is derived from an EMBL/GenBank/DDBJ whole genome shotgun (WGS) entry which is preliminary data.</text>
</comment>
<accession>A0A4Y3UK79</accession>
<evidence type="ECO:0000256" key="1">
    <source>
        <dbReference type="SAM" id="Phobius"/>
    </source>
</evidence>
<evidence type="ECO:0000313" key="3">
    <source>
        <dbReference type="Proteomes" id="UP000319804"/>
    </source>
</evidence>
<keyword evidence="1" id="KW-0472">Membrane</keyword>
<keyword evidence="3" id="KW-1185">Reference proteome</keyword>
<keyword evidence="1" id="KW-0812">Transmembrane</keyword>
<organism evidence="2 3">
    <name type="scientific">Microbacterium lacticum</name>
    <dbReference type="NCBI Taxonomy" id="33885"/>
    <lineage>
        <taxon>Bacteria</taxon>
        <taxon>Bacillati</taxon>
        <taxon>Actinomycetota</taxon>
        <taxon>Actinomycetes</taxon>
        <taxon>Micrococcales</taxon>
        <taxon>Microbacteriaceae</taxon>
        <taxon>Microbacterium</taxon>
    </lineage>
</organism>
<protein>
    <recommendedName>
        <fullName evidence="4">4-hydroxybenzoate polyprenyltransferase</fullName>
    </recommendedName>
</protein>
<evidence type="ECO:0000313" key="2">
    <source>
        <dbReference type="EMBL" id="TQN00340.1"/>
    </source>
</evidence>
<evidence type="ECO:0008006" key="4">
    <source>
        <dbReference type="Google" id="ProtNLM"/>
    </source>
</evidence>
<name>A0A4Y3UK79_9MICO</name>
<dbReference type="RefSeq" id="WP_141379971.1">
    <property type="nucleotide sequence ID" value="NZ_BJNA01000013.1"/>
</dbReference>
<sequence>MTLATILALAGEAAEHHGNVQAETFIYGAVAFVVFLALGLVTLSYRNVANRHAHKAEAYAKAHPVDQAQVGHGHH</sequence>
<proteinExistence type="predicted"/>
<gene>
    <name evidence="2" type="ORF">FHX68_0418</name>
</gene>
<keyword evidence="1" id="KW-1133">Transmembrane helix</keyword>
<dbReference type="Proteomes" id="UP000319804">
    <property type="component" value="Unassembled WGS sequence"/>
</dbReference>